<dbReference type="InterPro" id="IPR002213">
    <property type="entry name" value="UDP_glucos_trans"/>
</dbReference>
<dbReference type="PANTHER" id="PTHR48043">
    <property type="entry name" value="EG:EG0003.4 PROTEIN-RELATED"/>
    <property type="match status" value="1"/>
</dbReference>
<gene>
    <name evidence="10" type="ORF">GDO81_017292</name>
</gene>
<keyword evidence="11" id="KW-1185">Reference proteome</keyword>
<comment type="caution">
    <text evidence="10">The sequence shown here is derived from an EMBL/GenBank/DDBJ whole genome shotgun (WGS) entry which is preliminary data.</text>
</comment>
<keyword evidence="7" id="KW-0732">Signal</keyword>
<dbReference type="GO" id="GO:0015020">
    <property type="term" value="F:glucuronosyltransferase activity"/>
    <property type="evidence" value="ECO:0007669"/>
    <property type="project" value="UniProtKB-EC"/>
</dbReference>
<accession>A0AAV7ACI1</accession>
<dbReference type="EC" id="2.4.1.17" evidence="3"/>
<evidence type="ECO:0000313" key="11">
    <source>
        <dbReference type="Proteomes" id="UP000824782"/>
    </source>
</evidence>
<name>A0AAV7ACI1_ENGPU</name>
<evidence type="ECO:0000256" key="9">
    <source>
        <dbReference type="ARBA" id="ARBA00023180"/>
    </source>
</evidence>
<evidence type="ECO:0000256" key="5">
    <source>
        <dbReference type="ARBA" id="ARBA00022679"/>
    </source>
</evidence>
<keyword evidence="9" id="KW-0325">Glycoprotein</keyword>
<keyword evidence="8" id="KW-1133">Transmembrane helix</keyword>
<evidence type="ECO:0000256" key="6">
    <source>
        <dbReference type="ARBA" id="ARBA00022692"/>
    </source>
</evidence>
<proteinExistence type="inferred from homology"/>
<comment type="subcellular location">
    <subcellularLocation>
        <location evidence="1">Membrane</location>
        <topology evidence="1">Single-pass membrane protein</topology>
    </subcellularLocation>
</comment>
<evidence type="ECO:0000256" key="7">
    <source>
        <dbReference type="ARBA" id="ARBA00022729"/>
    </source>
</evidence>
<dbReference type="AlphaFoldDB" id="A0AAV7ACI1"/>
<dbReference type="SUPFAM" id="SSF53756">
    <property type="entry name" value="UDP-Glycosyltransferase/glycogen phosphorylase"/>
    <property type="match status" value="1"/>
</dbReference>
<keyword evidence="8" id="KW-0472">Membrane</keyword>
<evidence type="ECO:0000256" key="1">
    <source>
        <dbReference type="ARBA" id="ARBA00004167"/>
    </source>
</evidence>
<dbReference type="PANTHER" id="PTHR48043:SF161">
    <property type="entry name" value="UDP GLUCURONOSYLTRANSFERASE FAMILY 1 MEMBER A1"/>
    <property type="match status" value="1"/>
</dbReference>
<dbReference type="Pfam" id="PF00201">
    <property type="entry name" value="UDPGT"/>
    <property type="match status" value="1"/>
</dbReference>
<dbReference type="GO" id="GO:0016020">
    <property type="term" value="C:membrane"/>
    <property type="evidence" value="ECO:0007669"/>
    <property type="project" value="UniProtKB-SubCell"/>
</dbReference>
<keyword evidence="5" id="KW-0808">Transferase</keyword>
<reference evidence="10" key="1">
    <citation type="thesis" date="2020" institute="ProQuest LLC" country="789 East Eisenhower Parkway, Ann Arbor, MI, USA">
        <title>Comparative Genomics and Chromosome Evolution.</title>
        <authorList>
            <person name="Mudd A.B."/>
        </authorList>
    </citation>
    <scope>NUCLEOTIDE SEQUENCE</scope>
    <source>
        <strain evidence="10">237g6f4</strain>
        <tissue evidence="10">Blood</tissue>
    </source>
</reference>
<dbReference type="FunFam" id="3.40.50.2000:FF:000066">
    <property type="entry name" value="UDP-glucuronosyltransferase 1-1"/>
    <property type="match status" value="1"/>
</dbReference>
<organism evidence="10 11">
    <name type="scientific">Engystomops pustulosus</name>
    <name type="common">Tungara frog</name>
    <name type="synonym">Physalaemus pustulosus</name>
    <dbReference type="NCBI Taxonomy" id="76066"/>
    <lineage>
        <taxon>Eukaryota</taxon>
        <taxon>Metazoa</taxon>
        <taxon>Chordata</taxon>
        <taxon>Craniata</taxon>
        <taxon>Vertebrata</taxon>
        <taxon>Euteleostomi</taxon>
        <taxon>Amphibia</taxon>
        <taxon>Batrachia</taxon>
        <taxon>Anura</taxon>
        <taxon>Neobatrachia</taxon>
        <taxon>Hyloidea</taxon>
        <taxon>Leptodactylidae</taxon>
        <taxon>Leiuperinae</taxon>
        <taxon>Engystomops</taxon>
    </lineage>
</organism>
<evidence type="ECO:0000256" key="2">
    <source>
        <dbReference type="ARBA" id="ARBA00009995"/>
    </source>
</evidence>
<dbReference type="Gene3D" id="3.40.50.2000">
    <property type="entry name" value="Glycogen Phosphorylase B"/>
    <property type="match status" value="1"/>
</dbReference>
<evidence type="ECO:0000256" key="8">
    <source>
        <dbReference type="ARBA" id="ARBA00022989"/>
    </source>
</evidence>
<dbReference type="Proteomes" id="UP000824782">
    <property type="component" value="Unassembled WGS sequence"/>
</dbReference>
<evidence type="ECO:0000256" key="4">
    <source>
        <dbReference type="ARBA" id="ARBA00022676"/>
    </source>
</evidence>
<dbReference type="EMBL" id="WNYA01000008">
    <property type="protein sequence ID" value="KAG8559276.1"/>
    <property type="molecule type" value="Genomic_DNA"/>
</dbReference>
<keyword evidence="6" id="KW-0812">Transmembrane</keyword>
<protein>
    <recommendedName>
        <fullName evidence="3">glucuronosyltransferase</fullName>
        <ecNumber evidence="3">2.4.1.17</ecNumber>
    </recommendedName>
</protein>
<evidence type="ECO:0000256" key="3">
    <source>
        <dbReference type="ARBA" id="ARBA00012544"/>
    </source>
</evidence>
<keyword evidence="4" id="KW-0328">Glycosyltransferase</keyword>
<dbReference type="InterPro" id="IPR050271">
    <property type="entry name" value="UDP-glycosyltransferase"/>
</dbReference>
<comment type="similarity">
    <text evidence="2">Belongs to the UDP-glycosyltransferase family.</text>
</comment>
<evidence type="ECO:0000313" key="10">
    <source>
        <dbReference type="EMBL" id="KAG8559276.1"/>
    </source>
</evidence>
<sequence length="292" mass="33904">MVFRFTEGGKLLVIPQDGSHWLSMRSLVDKLSEKGHQIVIVVPEVTFHLNDIDHYTVKMFSGSYSKKFMESYIKEVIYDVFERKPILQNMKLLYHRIVNTTYFITSTCENFLSNETLIKYLETSNFDVMLSDPVFPCGEIIAEHLSIPSVFFMRAAVFSAEYYAAQSPIPPSYVPRFFTAYTDHMSFKERVINLLLGLTESMACKMVYAAFARIASEFLHRDVTVWDLFSRASIMMIRNDFVLDFPRPFMPNMVFIGGINCANRKLLNQTVPYLRTLDLHTTPSYKRTTGYW</sequence>